<dbReference type="EMBL" id="SRLO01000346">
    <property type="protein sequence ID" value="TNN59860.1"/>
    <property type="molecule type" value="Genomic_DNA"/>
</dbReference>
<evidence type="ECO:0000313" key="2">
    <source>
        <dbReference type="Proteomes" id="UP000314294"/>
    </source>
</evidence>
<protein>
    <submittedName>
        <fullName evidence="1">Uncharacterized protein</fullName>
    </submittedName>
</protein>
<sequence length="114" mass="12703">MDIKAIKDSAERLLWMGETSVWDDVLHHGTFNNLEVVESAASKHNGEATLQEMSYTGSHINDVTKTMRCCVVISDLNTTTQLVLVVLSNSESASWGMFTFISLIDMQNIYLCIS</sequence>
<gene>
    <name evidence="1" type="ORF">EYF80_029909</name>
</gene>
<proteinExistence type="predicted"/>
<dbReference type="AlphaFoldDB" id="A0A4Z2H320"/>
<organism evidence="1 2">
    <name type="scientific">Liparis tanakae</name>
    <name type="common">Tanaka's snailfish</name>
    <dbReference type="NCBI Taxonomy" id="230148"/>
    <lineage>
        <taxon>Eukaryota</taxon>
        <taxon>Metazoa</taxon>
        <taxon>Chordata</taxon>
        <taxon>Craniata</taxon>
        <taxon>Vertebrata</taxon>
        <taxon>Euteleostomi</taxon>
        <taxon>Actinopterygii</taxon>
        <taxon>Neopterygii</taxon>
        <taxon>Teleostei</taxon>
        <taxon>Neoteleostei</taxon>
        <taxon>Acanthomorphata</taxon>
        <taxon>Eupercaria</taxon>
        <taxon>Perciformes</taxon>
        <taxon>Cottioidei</taxon>
        <taxon>Cottales</taxon>
        <taxon>Liparidae</taxon>
        <taxon>Liparis</taxon>
    </lineage>
</organism>
<dbReference type="Proteomes" id="UP000314294">
    <property type="component" value="Unassembled WGS sequence"/>
</dbReference>
<name>A0A4Z2H320_9TELE</name>
<comment type="caution">
    <text evidence="1">The sequence shown here is derived from an EMBL/GenBank/DDBJ whole genome shotgun (WGS) entry which is preliminary data.</text>
</comment>
<reference evidence="1 2" key="1">
    <citation type="submission" date="2019-03" db="EMBL/GenBank/DDBJ databases">
        <title>First draft genome of Liparis tanakae, snailfish: a comprehensive survey of snailfish specific genes.</title>
        <authorList>
            <person name="Kim W."/>
            <person name="Song I."/>
            <person name="Jeong J.-H."/>
            <person name="Kim D."/>
            <person name="Kim S."/>
            <person name="Ryu S."/>
            <person name="Song J.Y."/>
            <person name="Lee S.K."/>
        </authorList>
    </citation>
    <scope>NUCLEOTIDE SEQUENCE [LARGE SCALE GENOMIC DNA]</scope>
    <source>
        <tissue evidence="1">Muscle</tissue>
    </source>
</reference>
<accession>A0A4Z2H320</accession>
<keyword evidence="2" id="KW-1185">Reference proteome</keyword>
<evidence type="ECO:0000313" key="1">
    <source>
        <dbReference type="EMBL" id="TNN59860.1"/>
    </source>
</evidence>